<keyword evidence="1" id="KW-0472">Membrane</keyword>
<sequence>MQKSNKRHAVASVFTFGVIIALTLAEVLAKKDKTSTTNNVMITVQPSQISMFIWLAISKFVKLSSDICECFIAYNSIILALISREGYISMVAWSIQMVMHFIFCKDYKKNYNNLSSSYKKELNVLYGDVEPSGTKKEEAAEEIVDEYEIAFTNRKIPSESLLPSELTEEQSMDPDLEKSSEIGFISSGLMVIIKYIMQGVFCIALLKSVVFLASSIFIITDMQILNHAMIDSIYTYVPYGEALISGTKSMLMALHGPTGTLLTGSLVFFGKAMEEYYKIFESNDEVERSENLHKKNWSYGAYLCIKSFFLFLIIKYRAYALIAFVDQLVWMILSKSFCDKIIRLIKGADLNVSEFREKQHKRQSHSWQKKIANVIRLIGVVVSISFLFYIIASFFGLSFASSLALPIKNSTLGTEIPKIKEQLVNSTVV</sequence>
<organism evidence="2 3">
    <name type="scientific">Nematocida parisii (strain ERTm3)</name>
    <name type="common">Nematode killer fungus</name>
    <dbReference type="NCBI Taxonomy" id="935791"/>
    <lineage>
        <taxon>Eukaryota</taxon>
        <taxon>Fungi</taxon>
        <taxon>Fungi incertae sedis</taxon>
        <taxon>Microsporidia</taxon>
        <taxon>Nematocida</taxon>
    </lineage>
</organism>
<dbReference type="VEuPathDB" id="MicrosporidiaDB:NEQG_00006"/>
<evidence type="ECO:0000313" key="2">
    <source>
        <dbReference type="EMBL" id="EIJ89236.1"/>
    </source>
</evidence>
<dbReference type="AlphaFoldDB" id="I3EJ39"/>
<dbReference type="HOGENOM" id="CLU_639499_0_0_1"/>
<proteinExistence type="predicted"/>
<dbReference type="InParanoid" id="I3EJ39"/>
<keyword evidence="1" id="KW-0812">Transmembrane</keyword>
<accession>I3EJ39</accession>
<evidence type="ECO:0000256" key="1">
    <source>
        <dbReference type="SAM" id="Phobius"/>
    </source>
</evidence>
<feature type="transmembrane region" description="Helical" evidence="1">
    <location>
        <begin position="374"/>
        <end position="400"/>
    </location>
</feature>
<reference evidence="2" key="1">
    <citation type="submission" date="2011-01" db="EMBL/GenBank/DDBJ databases">
        <title>The Genome Sequence of Nematocida parisii strain ERTm3.</title>
        <authorList>
            <consortium name="The Broad Institute Genome Sequencing Platform"/>
            <consortium name="The Broad Institute Genome Sequencing Center for Infectious Disease"/>
            <person name="Cuomo C."/>
            <person name="Troemel E."/>
            <person name="Young S.K."/>
            <person name="Zeng Q."/>
            <person name="Gargeya S."/>
            <person name="Fitzgerald M."/>
            <person name="Haas B."/>
            <person name="Abouelleil A."/>
            <person name="Alvarado L."/>
            <person name="Arachchi H.M."/>
            <person name="Berlin A."/>
            <person name="Chapman S.B."/>
            <person name="Gearin G."/>
            <person name="Goldberg J."/>
            <person name="Griggs A."/>
            <person name="Gujja S."/>
            <person name="Hansen M."/>
            <person name="Heiman D."/>
            <person name="Howarth C."/>
            <person name="Larimer J."/>
            <person name="Lui A."/>
            <person name="MacDonald P.J.P."/>
            <person name="McCowen C."/>
            <person name="Montmayeur A."/>
            <person name="Murphy C."/>
            <person name="Neiman D."/>
            <person name="Pearson M."/>
            <person name="Priest M."/>
            <person name="Roberts A."/>
            <person name="Saif S."/>
            <person name="Shea T."/>
            <person name="Sisk P."/>
            <person name="Stolte C."/>
            <person name="Sykes S."/>
            <person name="Wortman J."/>
            <person name="Nusbaum C."/>
            <person name="Birren B."/>
        </authorList>
    </citation>
    <scope>NUCLEOTIDE SEQUENCE</scope>
    <source>
        <strain evidence="2">ERTm3</strain>
    </source>
</reference>
<evidence type="ECO:0000313" key="3">
    <source>
        <dbReference type="Proteomes" id="UP000002872"/>
    </source>
</evidence>
<name>I3EJ39_NEMP3</name>
<gene>
    <name evidence="2" type="ORF">NEQG_00006</name>
</gene>
<feature type="transmembrane region" description="Helical" evidence="1">
    <location>
        <begin position="195"/>
        <end position="219"/>
    </location>
</feature>
<dbReference type="OrthoDB" id="2189858at2759"/>
<dbReference type="EMBL" id="GL870876">
    <property type="protein sequence ID" value="EIJ89236.1"/>
    <property type="molecule type" value="Genomic_DNA"/>
</dbReference>
<protein>
    <submittedName>
        <fullName evidence="2">Uncharacterized protein</fullName>
    </submittedName>
</protein>
<keyword evidence="3" id="KW-1185">Reference proteome</keyword>
<keyword evidence="1" id="KW-1133">Transmembrane helix</keyword>
<dbReference type="Proteomes" id="UP000002872">
    <property type="component" value="Unassembled WGS sequence"/>
</dbReference>
<feature type="transmembrane region" description="Helical" evidence="1">
    <location>
        <begin position="297"/>
        <end position="314"/>
    </location>
</feature>
<dbReference type="OMA" id="ICECFIA"/>